<organism evidence="1 2">
    <name type="scientific">Elysia marginata</name>
    <dbReference type="NCBI Taxonomy" id="1093978"/>
    <lineage>
        <taxon>Eukaryota</taxon>
        <taxon>Metazoa</taxon>
        <taxon>Spiralia</taxon>
        <taxon>Lophotrochozoa</taxon>
        <taxon>Mollusca</taxon>
        <taxon>Gastropoda</taxon>
        <taxon>Heterobranchia</taxon>
        <taxon>Euthyneura</taxon>
        <taxon>Panpulmonata</taxon>
        <taxon>Sacoglossa</taxon>
        <taxon>Placobranchoidea</taxon>
        <taxon>Plakobranchidae</taxon>
        <taxon>Elysia</taxon>
    </lineage>
</organism>
<sequence>MMTMPKLSRAPAIPTIQVIRTNSSTPKMFWIHGKYTPSTVPRSGAWSGHWSVPQASRRLDRGGSGQYRRLVEDWIEGAVVSTAG</sequence>
<keyword evidence="2" id="KW-1185">Reference proteome</keyword>
<dbReference type="EMBL" id="BMAT01014090">
    <property type="protein sequence ID" value="GFS26098.1"/>
    <property type="molecule type" value="Genomic_DNA"/>
</dbReference>
<evidence type="ECO:0008006" key="3">
    <source>
        <dbReference type="Google" id="ProtNLM"/>
    </source>
</evidence>
<proteinExistence type="predicted"/>
<dbReference type="Proteomes" id="UP000762676">
    <property type="component" value="Unassembled WGS sequence"/>
</dbReference>
<protein>
    <recommendedName>
        <fullName evidence="3">Spondin domain-containing protein</fullName>
    </recommendedName>
</protein>
<reference evidence="1 2" key="1">
    <citation type="journal article" date="2021" name="Elife">
        <title>Chloroplast acquisition without the gene transfer in kleptoplastic sea slugs, Plakobranchus ocellatus.</title>
        <authorList>
            <person name="Maeda T."/>
            <person name="Takahashi S."/>
            <person name="Yoshida T."/>
            <person name="Shimamura S."/>
            <person name="Takaki Y."/>
            <person name="Nagai Y."/>
            <person name="Toyoda A."/>
            <person name="Suzuki Y."/>
            <person name="Arimoto A."/>
            <person name="Ishii H."/>
            <person name="Satoh N."/>
            <person name="Nishiyama T."/>
            <person name="Hasebe M."/>
            <person name="Maruyama T."/>
            <person name="Minagawa J."/>
            <person name="Obokata J."/>
            <person name="Shigenobu S."/>
        </authorList>
    </citation>
    <scope>NUCLEOTIDE SEQUENCE [LARGE SCALE GENOMIC DNA]</scope>
</reference>
<dbReference type="AlphaFoldDB" id="A0AAV4JVT2"/>
<comment type="caution">
    <text evidence="1">The sequence shown here is derived from an EMBL/GenBank/DDBJ whole genome shotgun (WGS) entry which is preliminary data.</text>
</comment>
<evidence type="ECO:0000313" key="1">
    <source>
        <dbReference type="EMBL" id="GFS26098.1"/>
    </source>
</evidence>
<gene>
    <name evidence="1" type="ORF">ElyMa_007043500</name>
</gene>
<evidence type="ECO:0000313" key="2">
    <source>
        <dbReference type="Proteomes" id="UP000762676"/>
    </source>
</evidence>
<accession>A0AAV4JVT2</accession>
<name>A0AAV4JVT2_9GAST</name>